<evidence type="ECO:0000313" key="1">
    <source>
        <dbReference type="EMBL" id="KAA0200551.1"/>
    </source>
</evidence>
<organism evidence="1 2">
    <name type="scientific">Fasciolopsis buskii</name>
    <dbReference type="NCBI Taxonomy" id="27845"/>
    <lineage>
        <taxon>Eukaryota</taxon>
        <taxon>Metazoa</taxon>
        <taxon>Spiralia</taxon>
        <taxon>Lophotrochozoa</taxon>
        <taxon>Platyhelminthes</taxon>
        <taxon>Trematoda</taxon>
        <taxon>Digenea</taxon>
        <taxon>Plagiorchiida</taxon>
        <taxon>Echinostomata</taxon>
        <taxon>Echinostomatoidea</taxon>
        <taxon>Fasciolidae</taxon>
        <taxon>Fasciolopsis</taxon>
    </lineage>
</organism>
<comment type="caution">
    <text evidence="1">The sequence shown here is derived from an EMBL/GenBank/DDBJ whole genome shotgun (WGS) entry which is preliminary data.</text>
</comment>
<accession>A0A8E0S3F6</accession>
<keyword evidence="2" id="KW-1185">Reference proteome</keyword>
<sequence length="145" mass="16744">FKQLSRNGYVDPSPCFFPSGRIFSGVLQPFIEPMIQLASDLGSDPADWVLVPADFEQKVAECQHFITYLKTQSEFHSAEDPVPSLQWKELAMFEITYTELKVWLDRTRTLMQNRRNTSLSRCESYLIEVGLDLLYSLFSYGCILM</sequence>
<gene>
    <name evidence="1" type="ORF">FBUS_11387</name>
</gene>
<proteinExistence type="predicted"/>
<protein>
    <submittedName>
        <fullName evidence="1">Uncharacterized protein</fullName>
    </submittedName>
</protein>
<name>A0A8E0S3F6_9TREM</name>
<feature type="non-terminal residue" evidence="1">
    <location>
        <position position="1"/>
    </location>
</feature>
<reference evidence="1" key="1">
    <citation type="submission" date="2019-05" db="EMBL/GenBank/DDBJ databases">
        <title>Annotation for the trematode Fasciolopsis buski.</title>
        <authorList>
            <person name="Choi Y.-J."/>
        </authorList>
    </citation>
    <scope>NUCLEOTIDE SEQUENCE</scope>
    <source>
        <strain evidence="1">HT</strain>
        <tissue evidence="1">Whole worm</tissue>
    </source>
</reference>
<dbReference type="Proteomes" id="UP000728185">
    <property type="component" value="Unassembled WGS sequence"/>
</dbReference>
<evidence type="ECO:0000313" key="2">
    <source>
        <dbReference type="Proteomes" id="UP000728185"/>
    </source>
</evidence>
<dbReference type="EMBL" id="LUCM01000423">
    <property type="protein sequence ID" value="KAA0200551.1"/>
    <property type="molecule type" value="Genomic_DNA"/>
</dbReference>
<dbReference type="AlphaFoldDB" id="A0A8E0S3F6"/>